<gene>
    <name evidence="2" type="ORF">FZC79_12415</name>
</gene>
<organism evidence="2 3">
    <name type="scientific">Rossellomorea vietnamensis</name>
    <dbReference type="NCBI Taxonomy" id="218284"/>
    <lineage>
        <taxon>Bacteria</taxon>
        <taxon>Bacillati</taxon>
        <taxon>Bacillota</taxon>
        <taxon>Bacilli</taxon>
        <taxon>Bacillales</taxon>
        <taxon>Bacillaceae</taxon>
        <taxon>Rossellomorea</taxon>
    </lineage>
</organism>
<comment type="caution">
    <text evidence="2">The sequence shown here is derived from an EMBL/GenBank/DDBJ whole genome shotgun (WGS) entry which is preliminary data.</text>
</comment>
<feature type="transmembrane region" description="Helical" evidence="1">
    <location>
        <begin position="106"/>
        <end position="129"/>
    </location>
</feature>
<evidence type="ECO:0000313" key="2">
    <source>
        <dbReference type="EMBL" id="TYR74907.1"/>
    </source>
</evidence>
<evidence type="ECO:0000256" key="1">
    <source>
        <dbReference type="SAM" id="Phobius"/>
    </source>
</evidence>
<proteinExistence type="predicted"/>
<reference evidence="2 3" key="1">
    <citation type="submission" date="2019-08" db="EMBL/GenBank/DDBJ databases">
        <title>Bacillus genomes from the desert of Cuatro Cienegas, Coahuila.</title>
        <authorList>
            <person name="Olmedo-Alvarez G."/>
        </authorList>
    </citation>
    <scope>NUCLEOTIDE SEQUENCE [LARGE SCALE GENOMIC DNA]</scope>
    <source>
        <strain evidence="2 3">CH40_1T</strain>
    </source>
</reference>
<dbReference type="Pfam" id="PF11667">
    <property type="entry name" value="DUF3267"/>
    <property type="match status" value="1"/>
</dbReference>
<name>A0A5D4KC07_9BACI</name>
<keyword evidence="1" id="KW-1133">Transmembrane helix</keyword>
<feature type="transmembrane region" description="Helical" evidence="1">
    <location>
        <begin position="49"/>
        <end position="76"/>
    </location>
</feature>
<dbReference type="InterPro" id="IPR021683">
    <property type="entry name" value="DUF3267"/>
</dbReference>
<keyword evidence="1" id="KW-0472">Membrane</keyword>
<dbReference type="EMBL" id="VTEH01000009">
    <property type="protein sequence ID" value="TYR74907.1"/>
    <property type="molecule type" value="Genomic_DNA"/>
</dbReference>
<dbReference type="AlphaFoldDB" id="A0A5D4KC07"/>
<protein>
    <submittedName>
        <fullName evidence="2">DUF3267 domain-containing protein</fullName>
    </submittedName>
</protein>
<keyword evidence="1" id="KW-0812">Transmembrane</keyword>
<dbReference type="RefSeq" id="WP_148947130.1">
    <property type="nucleotide sequence ID" value="NZ_JBNIKK010000002.1"/>
</dbReference>
<evidence type="ECO:0000313" key="3">
    <source>
        <dbReference type="Proteomes" id="UP000323317"/>
    </source>
</evidence>
<feature type="transmembrane region" description="Helical" evidence="1">
    <location>
        <begin position="18"/>
        <end position="37"/>
    </location>
</feature>
<dbReference type="Proteomes" id="UP000323317">
    <property type="component" value="Unassembled WGS sequence"/>
</dbReference>
<sequence length="182" mass="21293">MHCWKTINLEKQFGHSRVMLLSAIVMMMVFTIIYVPVNLILSEDLYDSHFYFFLAGMLVIYPLHKLLHIVPILTYLTKIKYQVKRHLFFIPIVSFRVGEPISKNRFILALVFPFFTINTLLLAGCVLMPHYSHYFTILTAYHTGICTIDFLYAKCLLYSPRDAMIEENEDGYEILNLQRGSI</sequence>
<accession>A0A5D4KC07</accession>